<protein>
    <recommendedName>
        <fullName evidence="2">DNA transfer protein</fullName>
    </recommendedName>
</protein>
<evidence type="ECO:0008006" key="2">
    <source>
        <dbReference type="Google" id="ProtNLM"/>
    </source>
</evidence>
<evidence type="ECO:0000313" key="1">
    <source>
        <dbReference type="EMBL" id="CAB4164267.1"/>
    </source>
</evidence>
<gene>
    <name evidence="1" type="ORF">UFOVP830_17</name>
</gene>
<accession>A0A6J5NYZ6</accession>
<name>A0A6J5NYZ6_9CAUD</name>
<organism evidence="1">
    <name type="scientific">uncultured Caudovirales phage</name>
    <dbReference type="NCBI Taxonomy" id="2100421"/>
    <lineage>
        <taxon>Viruses</taxon>
        <taxon>Duplodnaviria</taxon>
        <taxon>Heunggongvirae</taxon>
        <taxon>Uroviricota</taxon>
        <taxon>Caudoviricetes</taxon>
        <taxon>Peduoviridae</taxon>
        <taxon>Maltschvirus</taxon>
        <taxon>Maltschvirus maltsch</taxon>
    </lineage>
</organism>
<reference evidence="1" key="1">
    <citation type="submission" date="2020-04" db="EMBL/GenBank/DDBJ databases">
        <authorList>
            <person name="Chiriac C."/>
            <person name="Salcher M."/>
            <person name="Ghai R."/>
            <person name="Kavagutti S V."/>
        </authorList>
    </citation>
    <scope>NUCLEOTIDE SEQUENCE</scope>
</reference>
<proteinExistence type="predicted"/>
<sequence>MTWAVTAAAGGQIIGGLMGASSARKQARAKAAALEAAKGQITGAYNTSKGYYDPYYQTGTAASNRLAELMGVGGNAGAEGYGSLMRNFSMADYQQDPGYQFRLQEGLKQLQGQAAARGGLLSGATQRGTQKYAQNVASQEYGNAYDRYMQQQQNRYNMLAGQQGVGMRAGGALADLSTGYGANMANLATGQGAVEAAKIAGQNAGYTQALGGVTNFLGGNPFNFGTGTTPTTPTNTSTYGGYNSFDLSNPFSTNWGK</sequence>
<dbReference type="EMBL" id="LR796761">
    <property type="protein sequence ID" value="CAB4164267.1"/>
    <property type="molecule type" value="Genomic_DNA"/>
</dbReference>